<dbReference type="InterPro" id="IPR017438">
    <property type="entry name" value="ATP-NAD_kinase_N"/>
</dbReference>
<evidence type="ECO:0000256" key="5">
    <source>
        <dbReference type="ARBA" id="ARBA00022857"/>
    </source>
</evidence>
<dbReference type="GO" id="GO:0005524">
    <property type="term" value="F:ATP binding"/>
    <property type="evidence" value="ECO:0007669"/>
    <property type="project" value="UniProtKB-KW"/>
</dbReference>
<dbReference type="InterPro" id="IPR016064">
    <property type="entry name" value="NAD/diacylglycerol_kinase_sf"/>
</dbReference>
<keyword evidence="3 7" id="KW-0418">Kinase</keyword>
<keyword evidence="1 7" id="KW-0808">Transferase</keyword>
<dbReference type="EC" id="2.7.1.23" evidence="7"/>
<dbReference type="EMBL" id="UOFP01000099">
    <property type="protein sequence ID" value="VAW85569.1"/>
    <property type="molecule type" value="Genomic_DNA"/>
</dbReference>
<dbReference type="Gene3D" id="2.60.200.30">
    <property type="entry name" value="Probable inorganic polyphosphate/atp-NAD kinase, domain 2"/>
    <property type="match status" value="1"/>
</dbReference>
<dbReference type="AlphaFoldDB" id="A0A3B0ZH00"/>
<sequence>MDNTFNTIGLIGKYNDQHGGDTLISVGNYLLSRGCHVFVDQGSAPDISATEFEPVDRATIGKECDLVIVVGGDGTLLNAARSLNASNVPILGVNLGRLGFLVDVSKDQIEETLDKVLGGQFVEEPRILLHTTIDRGGEILSENNAFNDVVIHKSHVARMIELECYVDQKFLSTMRADGLVISSPTGSTAYALSSGGPILHPSLNAIALVPICPHTLSNRPLVVSGDSQIMVKVCDHEQSEVLVTCDGQIGLSLQIGDVLRINKTDHPVRLIHPEDYDFFDILRAKLHWAERPS</sequence>
<proteinExistence type="inferred from homology"/>
<dbReference type="InterPro" id="IPR002504">
    <property type="entry name" value="NADK"/>
</dbReference>
<evidence type="ECO:0000256" key="4">
    <source>
        <dbReference type="ARBA" id="ARBA00022840"/>
    </source>
</evidence>
<dbReference type="GO" id="GO:0003951">
    <property type="term" value="F:NAD+ kinase activity"/>
    <property type="evidence" value="ECO:0007669"/>
    <property type="project" value="UniProtKB-EC"/>
</dbReference>
<name>A0A3B0ZH00_9ZZZZ</name>
<keyword evidence="6" id="KW-0520">NAD</keyword>
<evidence type="ECO:0000256" key="6">
    <source>
        <dbReference type="ARBA" id="ARBA00023027"/>
    </source>
</evidence>
<dbReference type="Gene3D" id="3.40.50.10330">
    <property type="entry name" value="Probable inorganic polyphosphate/atp-NAD kinase, domain 1"/>
    <property type="match status" value="1"/>
</dbReference>
<evidence type="ECO:0000313" key="7">
    <source>
        <dbReference type="EMBL" id="VAW85569.1"/>
    </source>
</evidence>
<dbReference type="PANTHER" id="PTHR20275">
    <property type="entry name" value="NAD KINASE"/>
    <property type="match status" value="1"/>
</dbReference>
<reference evidence="7" key="1">
    <citation type="submission" date="2018-06" db="EMBL/GenBank/DDBJ databases">
        <authorList>
            <person name="Zhirakovskaya E."/>
        </authorList>
    </citation>
    <scope>NUCLEOTIDE SEQUENCE</scope>
</reference>
<evidence type="ECO:0000256" key="3">
    <source>
        <dbReference type="ARBA" id="ARBA00022777"/>
    </source>
</evidence>
<dbReference type="Pfam" id="PF20143">
    <property type="entry name" value="NAD_kinase_C"/>
    <property type="match status" value="1"/>
</dbReference>
<keyword evidence="4" id="KW-0067">ATP-binding</keyword>
<accession>A0A3B0ZH00</accession>
<dbReference type="PANTHER" id="PTHR20275:SF0">
    <property type="entry name" value="NAD KINASE"/>
    <property type="match status" value="1"/>
</dbReference>
<evidence type="ECO:0000256" key="2">
    <source>
        <dbReference type="ARBA" id="ARBA00022741"/>
    </source>
</evidence>
<dbReference type="Pfam" id="PF01513">
    <property type="entry name" value="NAD_kinase"/>
    <property type="match status" value="1"/>
</dbReference>
<evidence type="ECO:0000256" key="1">
    <source>
        <dbReference type="ARBA" id="ARBA00022679"/>
    </source>
</evidence>
<keyword evidence="5" id="KW-0521">NADP</keyword>
<dbReference type="GO" id="GO:0019674">
    <property type="term" value="P:NAD+ metabolic process"/>
    <property type="evidence" value="ECO:0007669"/>
    <property type="project" value="InterPro"/>
</dbReference>
<dbReference type="HAMAP" id="MF_00361">
    <property type="entry name" value="NAD_kinase"/>
    <property type="match status" value="1"/>
</dbReference>
<dbReference type="InterPro" id="IPR017437">
    <property type="entry name" value="ATP-NAD_kinase_PpnK-typ_C"/>
</dbReference>
<dbReference type="GO" id="GO:0006741">
    <property type="term" value="P:NADP+ biosynthetic process"/>
    <property type="evidence" value="ECO:0007669"/>
    <property type="project" value="InterPro"/>
</dbReference>
<dbReference type="SUPFAM" id="SSF111331">
    <property type="entry name" value="NAD kinase/diacylglycerol kinase-like"/>
    <property type="match status" value="1"/>
</dbReference>
<protein>
    <submittedName>
        <fullName evidence="7">NAD kinase</fullName>
        <ecNumber evidence="7">2.7.1.23</ecNumber>
    </submittedName>
</protein>
<dbReference type="FunFam" id="2.60.200.30:FF:000009">
    <property type="entry name" value="Poly(P)/ATP NAD kinase"/>
    <property type="match status" value="1"/>
</dbReference>
<gene>
    <name evidence="7" type="ORF">MNBD_GAMMA18-2464</name>
</gene>
<organism evidence="7">
    <name type="scientific">hydrothermal vent metagenome</name>
    <dbReference type="NCBI Taxonomy" id="652676"/>
    <lineage>
        <taxon>unclassified sequences</taxon>
        <taxon>metagenomes</taxon>
        <taxon>ecological metagenomes</taxon>
    </lineage>
</organism>
<keyword evidence="2" id="KW-0547">Nucleotide-binding</keyword>
<dbReference type="NCBIfam" id="NF002306">
    <property type="entry name" value="PRK01231.1"/>
    <property type="match status" value="1"/>
</dbReference>